<dbReference type="Pfam" id="PF05345">
    <property type="entry name" value="He_PIG"/>
    <property type="match status" value="3"/>
</dbReference>
<sequence>MSHWVATLGRRLAALGSMLVLLTACGGGGGGGGFLSDDGTGNNPLTITTGTLPDVASTPYSTVLEASGGTPPYSWELIDDGGTGFTINSEGIFRGDALPPAGTYGVTISVSDANGRDTRQSFTLTVTTENALSIATTALPQAIEGLDYTALLDASGGAEPYRWSVVNDGGTGFGINADGVLTGTAPDSGDYGITLEVTDEADSRDRQSFILTVTGDTPQPLTIATETLPTAEEGQTYSAILQAAGGQGDYLWTLVDAGGTGLDLRDDGVLSGTVPAEGSYGITVAVADNVREVSKSLVLTVSAEGDPLTLGTTSLPGATVGERYAAVLEATGGSRDYSWQLVSSGDSGLSLSSAGVLSGTPSAVGTYGIVFRVSDGQDTVQGALTLVVDTFEPFVPLAVVTETLPAANGQIYAATLEAEGGTPPYSWTLVNDGGSGLSLSTSGSLSGTSPAVGTYGLTVSVADSAGGSDTAALTLEVDGSDATTLEIISTDLGTATQGETYSFILRASGGPTGDYTWSKVEVVPSLPTIEIGSDSFEDARLTLDPDTGVLTWFSGDIENGVLTGECTTDYSYTVQVTDAGPPASSDVRTLPLTAALDPNDPDCQ</sequence>
<dbReference type="EMBL" id="AUVB01000083">
    <property type="protein sequence ID" value="KGE02805.1"/>
    <property type="molecule type" value="Genomic_DNA"/>
</dbReference>
<organism evidence="1 2">
    <name type="scientific">Pseudohaliea rubra DSM 19751</name>
    <dbReference type="NCBI Taxonomy" id="1265313"/>
    <lineage>
        <taxon>Bacteria</taxon>
        <taxon>Pseudomonadati</taxon>
        <taxon>Pseudomonadota</taxon>
        <taxon>Gammaproteobacteria</taxon>
        <taxon>Cellvibrionales</taxon>
        <taxon>Halieaceae</taxon>
        <taxon>Pseudohaliea</taxon>
    </lineage>
</organism>
<comment type="caution">
    <text evidence="1">The sequence shown here is derived from an EMBL/GenBank/DDBJ whole genome shotgun (WGS) entry which is preliminary data.</text>
</comment>
<accession>A0A095VN48</accession>
<evidence type="ECO:0000313" key="2">
    <source>
        <dbReference type="Proteomes" id="UP000029640"/>
    </source>
</evidence>
<proteinExistence type="predicted"/>
<gene>
    <name evidence="1" type="ORF">HRUBRA_02618</name>
</gene>
<dbReference type="HOGENOM" id="CLU_460650_0_0_6"/>
<keyword evidence="2" id="KW-1185">Reference proteome</keyword>
<protein>
    <submittedName>
        <fullName evidence="1">Uncharacterized protein</fullName>
    </submittedName>
</protein>
<name>A0A095VN48_9GAMM</name>
<dbReference type="Gene3D" id="2.60.40.10">
    <property type="entry name" value="Immunoglobulins"/>
    <property type="match status" value="6"/>
</dbReference>
<dbReference type="AlphaFoldDB" id="A0A095VN48"/>
<dbReference type="OrthoDB" id="5730733at2"/>
<reference evidence="1 2" key="1">
    <citation type="journal article" date="2014" name="Genome Announc.">
        <title>Genome Sequence of Gammaproteobacterial Pseudohaliea rubra Type Strain DSM 19751, Isolated from Coastal Seawater of the Mediterranean Sea.</title>
        <authorList>
            <person name="Spring S."/>
            <person name="Fiebig A."/>
            <person name="Riedel T."/>
            <person name="Goker M."/>
            <person name="Klenk H.P."/>
        </authorList>
    </citation>
    <scope>NUCLEOTIDE SEQUENCE [LARGE SCALE GENOMIC DNA]</scope>
    <source>
        <strain evidence="1 2">DSM 19751</strain>
    </source>
</reference>
<dbReference type="InterPro" id="IPR013783">
    <property type="entry name" value="Ig-like_fold"/>
</dbReference>
<dbReference type="Proteomes" id="UP000029640">
    <property type="component" value="Unassembled WGS sequence"/>
</dbReference>
<dbReference type="RefSeq" id="WP_035518099.1">
    <property type="nucleotide sequence ID" value="NZ_KN234802.1"/>
</dbReference>
<dbReference type="eggNOG" id="COG3534">
    <property type="taxonomic scope" value="Bacteria"/>
</dbReference>
<dbReference type="STRING" id="1265313.HRUBRA_02618"/>
<evidence type="ECO:0000313" key="1">
    <source>
        <dbReference type="EMBL" id="KGE02805.1"/>
    </source>
</evidence>